<keyword evidence="1" id="KW-1133">Transmembrane helix</keyword>
<dbReference type="AlphaFoldDB" id="A0A2T2WDY2"/>
<name>A0A2T2WDY2_9FIRM</name>
<feature type="transmembrane region" description="Helical" evidence="1">
    <location>
        <begin position="117"/>
        <end position="137"/>
    </location>
</feature>
<gene>
    <name evidence="2" type="ORF">C7B45_14885</name>
</gene>
<dbReference type="Proteomes" id="UP000241848">
    <property type="component" value="Unassembled WGS sequence"/>
</dbReference>
<proteinExistence type="predicted"/>
<evidence type="ECO:0000313" key="3">
    <source>
        <dbReference type="Proteomes" id="UP000241848"/>
    </source>
</evidence>
<sequence>MATITLYGILLFIVWSAPSLLTLSRYTYDLMSAAHFVTFLAAVVLFVLMGRSLTRYQLSRLATGLIVGALVGAAGSVAESLIRRLPLYERTFVARIPNVPPQAALTMLQLHFWTSTILSAVMFALLLGGLGAIATWWGGRGQPATTSSASHQ</sequence>
<protein>
    <submittedName>
        <fullName evidence="2">Uncharacterized protein</fullName>
    </submittedName>
</protein>
<comment type="caution">
    <text evidence="2">The sequence shown here is derived from an EMBL/GenBank/DDBJ whole genome shotgun (WGS) entry which is preliminary data.</text>
</comment>
<feature type="transmembrane region" description="Helical" evidence="1">
    <location>
        <begin position="32"/>
        <end position="49"/>
    </location>
</feature>
<accession>A0A2T2WDY2</accession>
<keyword evidence="1" id="KW-0812">Transmembrane</keyword>
<organism evidence="2 3">
    <name type="scientific">Sulfobacillus acidophilus</name>
    <dbReference type="NCBI Taxonomy" id="53633"/>
    <lineage>
        <taxon>Bacteria</taxon>
        <taxon>Bacillati</taxon>
        <taxon>Bacillota</taxon>
        <taxon>Clostridia</taxon>
        <taxon>Eubacteriales</taxon>
        <taxon>Clostridiales Family XVII. Incertae Sedis</taxon>
        <taxon>Sulfobacillus</taxon>
    </lineage>
</organism>
<keyword evidence="1" id="KW-0472">Membrane</keyword>
<evidence type="ECO:0000313" key="2">
    <source>
        <dbReference type="EMBL" id="PSR20451.1"/>
    </source>
</evidence>
<dbReference type="EMBL" id="PXYV01000062">
    <property type="protein sequence ID" value="PSR20451.1"/>
    <property type="molecule type" value="Genomic_DNA"/>
</dbReference>
<evidence type="ECO:0000256" key="1">
    <source>
        <dbReference type="SAM" id="Phobius"/>
    </source>
</evidence>
<reference evidence="2 3" key="1">
    <citation type="journal article" date="2014" name="BMC Genomics">
        <title>Comparison of environmental and isolate Sulfobacillus genomes reveals diverse carbon, sulfur, nitrogen, and hydrogen metabolisms.</title>
        <authorList>
            <person name="Justice N.B."/>
            <person name="Norman A."/>
            <person name="Brown C.T."/>
            <person name="Singh A."/>
            <person name="Thomas B.C."/>
            <person name="Banfield J.F."/>
        </authorList>
    </citation>
    <scope>NUCLEOTIDE SEQUENCE [LARGE SCALE GENOMIC DNA]</scope>
    <source>
        <strain evidence="2">AMDSBA3</strain>
    </source>
</reference>
<feature type="transmembrane region" description="Helical" evidence="1">
    <location>
        <begin position="61"/>
        <end position="82"/>
    </location>
</feature>